<feature type="non-terminal residue" evidence="1">
    <location>
        <position position="1"/>
    </location>
</feature>
<evidence type="ECO:0000313" key="2">
    <source>
        <dbReference type="Proteomes" id="UP000283817"/>
    </source>
</evidence>
<dbReference type="EMBL" id="SBHX01000169">
    <property type="protein sequence ID" value="RWX20658.1"/>
    <property type="molecule type" value="Genomic_DNA"/>
</dbReference>
<gene>
    <name evidence="1" type="ORF">EHI47_39040</name>
</gene>
<sequence>CTSSRRASRFRRTYSSSQRAPDGTAALLLPAVVQFFEKACRTSSRGRLFRFRYKPGIQASKQTALFHQLSGCRNDRGSVRFAGRDDERIIR</sequence>
<organism evidence="1 2">
    <name type="scientific">Rhizobium leguminosarum</name>
    <dbReference type="NCBI Taxonomy" id="384"/>
    <lineage>
        <taxon>Bacteria</taxon>
        <taxon>Pseudomonadati</taxon>
        <taxon>Pseudomonadota</taxon>
        <taxon>Alphaproteobacteria</taxon>
        <taxon>Hyphomicrobiales</taxon>
        <taxon>Rhizobiaceae</taxon>
        <taxon>Rhizobium/Agrobacterium group</taxon>
        <taxon>Rhizobium</taxon>
    </lineage>
</organism>
<protein>
    <submittedName>
        <fullName evidence="1">Uncharacterized protein</fullName>
    </submittedName>
</protein>
<proteinExistence type="predicted"/>
<evidence type="ECO:0000313" key="1">
    <source>
        <dbReference type="EMBL" id="RWX20658.1"/>
    </source>
</evidence>
<comment type="caution">
    <text evidence="1">The sequence shown here is derived from an EMBL/GenBank/DDBJ whole genome shotgun (WGS) entry which is preliminary data.</text>
</comment>
<dbReference type="AlphaFoldDB" id="A0A444HH71"/>
<dbReference type="Proteomes" id="UP000283817">
    <property type="component" value="Unassembled WGS sequence"/>
</dbReference>
<name>A0A444HH71_RHILE</name>
<reference evidence="1 2" key="1">
    <citation type="submission" date="2019-01" db="EMBL/GenBank/DDBJ databases">
        <title>RHIZO-ID as a novel technology for direct rhizobia identification.</title>
        <authorList>
            <person name="De Meyer S.E."/>
        </authorList>
    </citation>
    <scope>NUCLEOTIDE SEQUENCE [LARGE SCALE GENOMIC DNA]</scope>
    <source>
        <strain evidence="1 2">WSM448</strain>
    </source>
</reference>
<accession>A0A444HH71</accession>